<gene>
    <name evidence="2" type="ORF">GCM10017771_18980</name>
</gene>
<evidence type="ECO:0000313" key="3">
    <source>
        <dbReference type="Proteomes" id="UP000603227"/>
    </source>
</evidence>
<organism evidence="2 3">
    <name type="scientific">Streptomyces capitiformicae</name>
    <dbReference type="NCBI Taxonomy" id="2014920"/>
    <lineage>
        <taxon>Bacteria</taxon>
        <taxon>Bacillati</taxon>
        <taxon>Actinomycetota</taxon>
        <taxon>Actinomycetes</taxon>
        <taxon>Kitasatosporales</taxon>
        <taxon>Streptomycetaceae</taxon>
        <taxon>Streptomyces</taxon>
    </lineage>
</organism>
<proteinExistence type="predicted"/>
<feature type="region of interest" description="Disordered" evidence="1">
    <location>
        <begin position="170"/>
        <end position="226"/>
    </location>
</feature>
<accession>A0A919GJF8</accession>
<dbReference type="Gene3D" id="2.120.10.10">
    <property type="match status" value="1"/>
</dbReference>
<evidence type="ECO:0000313" key="2">
    <source>
        <dbReference type="EMBL" id="GHH85551.1"/>
    </source>
</evidence>
<name>A0A919GJF8_9ACTN</name>
<protein>
    <recommendedName>
        <fullName evidence="4">Ricin B lectin domain-containing protein</fullName>
    </recommendedName>
</protein>
<dbReference type="AlphaFoldDB" id="A0A919GJF8"/>
<dbReference type="EMBL" id="BNAT01000005">
    <property type="protein sequence ID" value="GHH85551.1"/>
    <property type="molecule type" value="Genomic_DNA"/>
</dbReference>
<evidence type="ECO:0000256" key="1">
    <source>
        <dbReference type="SAM" id="MobiDB-lite"/>
    </source>
</evidence>
<keyword evidence="3" id="KW-1185">Reference proteome</keyword>
<evidence type="ECO:0008006" key="4">
    <source>
        <dbReference type="Google" id="ProtNLM"/>
    </source>
</evidence>
<reference evidence="2" key="1">
    <citation type="journal article" date="2014" name="Int. J. Syst. Evol. Microbiol.">
        <title>Complete genome sequence of Corynebacterium casei LMG S-19264T (=DSM 44701T), isolated from a smear-ripened cheese.</title>
        <authorList>
            <consortium name="US DOE Joint Genome Institute (JGI-PGF)"/>
            <person name="Walter F."/>
            <person name="Albersmeier A."/>
            <person name="Kalinowski J."/>
            <person name="Ruckert C."/>
        </authorList>
    </citation>
    <scope>NUCLEOTIDE SEQUENCE</scope>
    <source>
        <strain evidence="2">CGMCC 4.7403</strain>
    </source>
</reference>
<reference evidence="2" key="2">
    <citation type="submission" date="2020-09" db="EMBL/GenBank/DDBJ databases">
        <authorList>
            <person name="Sun Q."/>
            <person name="Zhou Y."/>
        </authorList>
    </citation>
    <scope>NUCLEOTIDE SEQUENCE</scope>
    <source>
        <strain evidence="2">CGMCC 4.7403</strain>
    </source>
</reference>
<comment type="caution">
    <text evidence="2">The sequence shown here is derived from an EMBL/GenBank/DDBJ whole genome shotgun (WGS) entry which is preliminary data.</text>
</comment>
<feature type="compositionally biased region" description="Low complexity" evidence="1">
    <location>
        <begin position="188"/>
        <end position="217"/>
    </location>
</feature>
<sequence length="226" mass="23731">MEFHRGSPTGEGVTSLSVDTGSRRLAMGGSPVLIRLPSGRLVYNAAGSGNVWVNESGRSDGVWKEYQTTSRADYSRNLQYVDGTGRVVILNNQDTSTLGYAEVDLGRSDGPYYQLVNRRTDQVIGTGGRTNDANIGNGAVPDVRLEAPGSVSNTDTQYWHVVTEPKGGVTLLNKSAAARRPSGRATRRSASGSASGSTTAPPAAGTSSGPTTGSTSCRRSRTRTCT</sequence>
<dbReference type="Proteomes" id="UP000603227">
    <property type="component" value="Unassembled WGS sequence"/>
</dbReference>